<keyword evidence="2" id="KW-0812">Transmembrane</keyword>
<feature type="transmembrane region" description="Helical" evidence="2">
    <location>
        <begin position="115"/>
        <end position="138"/>
    </location>
</feature>
<feature type="domain" description="DUF6708" evidence="3">
    <location>
        <begin position="143"/>
        <end position="320"/>
    </location>
</feature>
<sequence length="380" mass="43553">MYLIERGLWQMAIESEAKRKKFDVQRSSTVERADKDFHEDDLNKDIHFNSVSEKPNARGPIFSFNDTYMEMRCGGSEEKRGIITMMTLGSLGPMTYAWLHITFGSIYINATQPDFFSAFSVLFSAYMLSIGGAIYYLYAKYGFRFTRLEMLTSRHLLIRFNRKTQQVHLHRPSYCGGIATFPWRTTGSTGVNPEGDSLSAGMRLCLVWHPSRTGLPHMEMALLGKQGQGGSELRDEWEFIRRYMEDGPHAVPRPRLSTQLPSPVQAFSAQFEGLGRFYRKSSWLFKVVLLLVWPAFVIIGTGHWLSLLLCWRPRWPKVIREAGMPGKPVPAVTALSDYPPEIQKRLLANADRWQLKPGKRSEKKPRKLRTSRSKVHRPGS</sequence>
<feature type="transmembrane region" description="Helical" evidence="2">
    <location>
        <begin position="81"/>
        <end position="103"/>
    </location>
</feature>
<dbReference type="Pfam" id="PF20455">
    <property type="entry name" value="DUF6708"/>
    <property type="match status" value="1"/>
</dbReference>
<dbReference type="EMBL" id="LKKS01000095">
    <property type="protein sequence ID" value="KPM63407.1"/>
    <property type="molecule type" value="Genomic_DNA"/>
</dbReference>
<dbReference type="AlphaFoldDB" id="A0A0P7DCD8"/>
<gene>
    <name evidence="4" type="ORF">HB13667_14755</name>
</gene>
<keyword evidence="2" id="KW-0472">Membrane</keyword>
<evidence type="ECO:0000259" key="3">
    <source>
        <dbReference type="Pfam" id="PF20455"/>
    </source>
</evidence>
<evidence type="ECO:0000256" key="2">
    <source>
        <dbReference type="SAM" id="Phobius"/>
    </source>
</evidence>
<reference evidence="4 5" key="1">
    <citation type="submission" date="2015-10" db="EMBL/GenBank/DDBJ databases">
        <title>Pseudomonas putida clinical strains.</title>
        <authorList>
            <person name="Molina L."/>
            <person name="Udaondo Z."/>
        </authorList>
    </citation>
    <scope>NUCLEOTIDE SEQUENCE [LARGE SCALE GENOMIC DNA]</scope>
    <source>
        <strain evidence="4 5">HB13667</strain>
    </source>
</reference>
<dbReference type="RefSeq" id="WP_054572878.1">
    <property type="nucleotide sequence ID" value="NZ_LKKS01000095.1"/>
</dbReference>
<protein>
    <recommendedName>
        <fullName evidence="3">DUF6708 domain-containing protein</fullName>
    </recommendedName>
</protein>
<dbReference type="InterPro" id="IPR046554">
    <property type="entry name" value="DUF6708"/>
</dbReference>
<feature type="region of interest" description="Disordered" evidence="1">
    <location>
        <begin position="357"/>
        <end position="380"/>
    </location>
</feature>
<comment type="caution">
    <text evidence="4">The sequence shown here is derived from an EMBL/GenBank/DDBJ whole genome shotgun (WGS) entry which is preliminary data.</text>
</comment>
<evidence type="ECO:0000313" key="4">
    <source>
        <dbReference type="EMBL" id="KPM63407.1"/>
    </source>
</evidence>
<evidence type="ECO:0000313" key="5">
    <source>
        <dbReference type="Proteomes" id="UP000050437"/>
    </source>
</evidence>
<keyword evidence="2" id="KW-1133">Transmembrane helix</keyword>
<name>A0A0P7DCD8_PSEPU</name>
<dbReference type="Proteomes" id="UP000050437">
    <property type="component" value="Unassembled WGS sequence"/>
</dbReference>
<feature type="transmembrane region" description="Helical" evidence="2">
    <location>
        <begin position="283"/>
        <end position="305"/>
    </location>
</feature>
<accession>A0A0P7DCD8</accession>
<evidence type="ECO:0000256" key="1">
    <source>
        <dbReference type="SAM" id="MobiDB-lite"/>
    </source>
</evidence>
<organism evidence="4 5">
    <name type="scientific">Pseudomonas putida</name>
    <name type="common">Arthrobacter siderocapsulatus</name>
    <dbReference type="NCBI Taxonomy" id="303"/>
    <lineage>
        <taxon>Bacteria</taxon>
        <taxon>Pseudomonadati</taxon>
        <taxon>Pseudomonadota</taxon>
        <taxon>Gammaproteobacteria</taxon>
        <taxon>Pseudomonadales</taxon>
        <taxon>Pseudomonadaceae</taxon>
        <taxon>Pseudomonas</taxon>
    </lineage>
</organism>
<proteinExistence type="predicted"/>